<dbReference type="EMBL" id="VWZO01013604">
    <property type="protein sequence ID" value="NXH17788.1"/>
    <property type="molecule type" value="Genomic_DNA"/>
</dbReference>
<evidence type="ECO:0000313" key="3">
    <source>
        <dbReference type="Proteomes" id="UP000534107"/>
    </source>
</evidence>
<feature type="non-terminal residue" evidence="2">
    <location>
        <position position="125"/>
    </location>
</feature>
<accession>A0A7K9HVQ2</accession>
<name>A0A7K9HVQ2_9PICI</name>
<dbReference type="Proteomes" id="UP000534107">
    <property type="component" value="Unassembled WGS sequence"/>
</dbReference>
<gene>
    <name evidence="2" type="primary">Eppk1</name>
    <name evidence="2" type="ORF">BUCCAP_R15362</name>
</gene>
<proteinExistence type="predicted"/>
<comment type="caution">
    <text evidence="2">The sequence shown here is derived from an EMBL/GenBank/DDBJ whole genome shotgun (WGS) entry which is preliminary data.</text>
</comment>
<feature type="compositionally biased region" description="Polar residues" evidence="1">
    <location>
        <begin position="1"/>
        <end position="10"/>
    </location>
</feature>
<dbReference type="OrthoDB" id="9386968at2759"/>
<feature type="non-terminal residue" evidence="2">
    <location>
        <position position="1"/>
    </location>
</feature>
<protein>
    <submittedName>
        <fullName evidence="2">EPIPL protein</fullName>
    </submittedName>
</protein>
<feature type="region of interest" description="Disordered" evidence="1">
    <location>
        <begin position="97"/>
        <end position="125"/>
    </location>
</feature>
<feature type="compositionally biased region" description="Basic and acidic residues" evidence="1">
    <location>
        <begin position="109"/>
        <end position="125"/>
    </location>
</feature>
<sequence>LVSVKSSSKDTLPAGGEKHGDSSREEPWETALRSTVVDMEAGELQGRKVSVWDLLHSKYIPEENRKELLELFQAGELTLEQVETVVRAIVTKAEAARAKQVTNASGSRAEPKVTEAEENRTWEES</sequence>
<feature type="region of interest" description="Disordered" evidence="1">
    <location>
        <begin position="1"/>
        <end position="30"/>
    </location>
</feature>
<evidence type="ECO:0000256" key="1">
    <source>
        <dbReference type="SAM" id="MobiDB-lite"/>
    </source>
</evidence>
<keyword evidence="3" id="KW-1185">Reference proteome</keyword>
<evidence type="ECO:0000313" key="2">
    <source>
        <dbReference type="EMBL" id="NXH17788.1"/>
    </source>
</evidence>
<feature type="compositionally biased region" description="Basic and acidic residues" evidence="1">
    <location>
        <begin position="16"/>
        <end position="27"/>
    </location>
</feature>
<reference evidence="2 3" key="1">
    <citation type="submission" date="2019-09" db="EMBL/GenBank/DDBJ databases">
        <title>Bird 10,000 Genomes (B10K) Project - Family phase.</title>
        <authorList>
            <person name="Zhang G."/>
        </authorList>
    </citation>
    <scope>NUCLEOTIDE SEQUENCE [LARGE SCALE GENOMIC DNA]</scope>
    <source>
        <strain evidence="2">B10K-DU-001-16</strain>
        <tissue evidence="2">Muscle</tissue>
    </source>
</reference>
<organism evidence="2 3">
    <name type="scientific">Bucco capensis</name>
    <name type="common">collared puffbird</name>
    <dbReference type="NCBI Taxonomy" id="135168"/>
    <lineage>
        <taxon>Eukaryota</taxon>
        <taxon>Metazoa</taxon>
        <taxon>Chordata</taxon>
        <taxon>Craniata</taxon>
        <taxon>Vertebrata</taxon>
        <taxon>Euteleostomi</taxon>
        <taxon>Archelosauria</taxon>
        <taxon>Archosauria</taxon>
        <taxon>Dinosauria</taxon>
        <taxon>Saurischia</taxon>
        <taxon>Theropoda</taxon>
        <taxon>Coelurosauria</taxon>
        <taxon>Aves</taxon>
        <taxon>Neognathae</taxon>
        <taxon>Neoaves</taxon>
        <taxon>Telluraves</taxon>
        <taxon>Coraciimorphae</taxon>
        <taxon>Piciformes</taxon>
        <taxon>Bucconidae</taxon>
        <taxon>Bucco</taxon>
    </lineage>
</organism>
<dbReference type="AlphaFoldDB" id="A0A7K9HVQ2"/>